<feature type="compositionally biased region" description="Basic and acidic residues" evidence="2">
    <location>
        <begin position="522"/>
        <end position="534"/>
    </location>
</feature>
<dbReference type="PANTHER" id="PTHR14778:SF2">
    <property type="entry name" value="KINETOCHORE-ASSOCIATED PROTEIN DSN1 HOMOLOG"/>
    <property type="match status" value="1"/>
</dbReference>
<dbReference type="EMBL" id="LFMY01000002">
    <property type="protein sequence ID" value="OKL63588.1"/>
    <property type="molecule type" value="Genomic_DNA"/>
</dbReference>
<keyword evidence="4" id="KW-1185">Reference proteome</keyword>
<feature type="region of interest" description="Disordered" evidence="2">
    <location>
        <begin position="506"/>
        <end position="534"/>
    </location>
</feature>
<dbReference type="GO" id="GO:0007059">
    <property type="term" value="P:chromosome segregation"/>
    <property type="evidence" value="ECO:0007669"/>
    <property type="project" value="InterPro"/>
</dbReference>
<evidence type="ECO:0000313" key="4">
    <source>
        <dbReference type="Proteomes" id="UP000214365"/>
    </source>
</evidence>
<dbReference type="Pfam" id="PF08202">
    <property type="entry name" value="MIS13"/>
    <property type="match status" value="1"/>
</dbReference>
<dbReference type="GO" id="GO:0000444">
    <property type="term" value="C:MIS12/MIND type complex"/>
    <property type="evidence" value="ECO:0007669"/>
    <property type="project" value="InterPro"/>
</dbReference>
<feature type="region of interest" description="Disordered" evidence="2">
    <location>
        <begin position="123"/>
        <end position="216"/>
    </location>
</feature>
<feature type="compositionally biased region" description="Basic and acidic residues" evidence="2">
    <location>
        <begin position="433"/>
        <end position="444"/>
    </location>
</feature>
<feature type="region of interest" description="Disordered" evidence="2">
    <location>
        <begin position="430"/>
        <end position="457"/>
    </location>
</feature>
<feature type="coiled-coil region" evidence="1">
    <location>
        <begin position="354"/>
        <end position="381"/>
    </location>
</feature>
<sequence length="564" mass="62474">MTVTVLTTTATRTARREPLKVIDMAASQGRPASSVRGNGEKGRGKRTSSRLNAKEIGVDEGAFSSGNFTQERSTRNATKRNATAYDEDIGGFQFSRATTAAKKLKSGLEEPIPDDVAIEKAVLHSPRRGRPPKNHITQPSGDTIPEDIRPSTRNGKAPKGRPKRVSLELQGEVGQTRKRGEEPPFPTEKPSKKGRPAKARPSVDITLRSPEPSQGATSKIALPLADTPVIRRNKEMREGRAGNGPRRNSLGMRGRRATLPHREVPTSEFYKHIASDGLSEPRRMRQLLTWCATRAMDDKPSGSRSDDDSARLAARVIQEELLQDLSNKSELSDWFSREDAPAPTVIVKKPNPKNIQNAEKIKELEDQIRRLQNERHALNALLRVPSIPTIESPSEQAVGDDARPKCLPNIDETILDPSQQSILATLAPGGARKRYEGTQNEPERINTTPPAHQPLPPATITRRLSRITSSLAPTLDAFASGLHDIDIYRSAADRLSHQMLKVCSEQLEERDNRSSDSAPLHEAPEDGDTYKDKNNFHRKIALRTRQQREDLSLILGALSRVERR</sequence>
<dbReference type="AlphaFoldDB" id="A0A1Q5QCH3"/>
<reference evidence="3 4" key="1">
    <citation type="submission" date="2015-06" db="EMBL/GenBank/DDBJ databases">
        <title>Talaromyces atroroseus IBT 11181 draft genome.</title>
        <authorList>
            <person name="Rasmussen K.B."/>
            <person name="Rasmussen S."/>
            <person name="Petersen B."/>
            <person name="Sicheritz-Ponten T."/>
            <person name="Mortensen U.H."/>
            <person name="Thrane U."/>
        </authorList>
    </citation>
    <scope>NUCLEOTIDE SEQUENCE [LARGE SCALE GENOMIC DNA]</scope>
    <source>
        <strain evidence="3 4">IBT 11181</strain>
    </source>
</reference>
<dbReference type="GO" id="GO:0051301">
    <property type="term" value="P:cell division"/>
    <property type="evidence" value="ECO:0007669"/>
    <property type="project" value="InterPro"/>
</dbReference>
<proteinExistence type="predicted"/>
<gene>
    <name evidence="3" type="ORF">UA08_01487</name>
</gene>
<evidence type="ECO:0000256" key="1">
    <source>
        <dbReference type="SAM" id="Coils"/>
    </source>
</evidence>
<feature type="compositionally biased region" description="Polar residues" evidence="2">
    <location>
        <begin position="64"/>
        <end position="81"/>
    </location>
</feature>
<keyword evidence="1" id="KW-0175">Coiled coil</keyword>
<dbReference type="STRING" id="1441469.A0A1Q5QCH3"/>
<dbReference type="OrthoDB" id="3364649at2759"/>
<dbReference type="RefSeq" id="XP_020123709.1">
    <property type="nucleotide sequence ID" value="XM_020261156.1"/>
</dbReference>
<name>A0A1Q5QCH3_TALAT</name>
<evidence type="ECO:0008006" key="5">
    <source>
        <dbReference type="Google" id="ProtNLM"/>
    </source>
</evidence>
<accession>A0A1Q5QCH3</accession>
<protein>
    <recommendedName>
        <fullName evidence="5">Mis12-Mtw1 family protein</fullName>
    </recommendedName>
</protein>
<dbReference type="PANTHER" id="PTHR14778">
    <property type="entry name" value="KINETOCHORE-ASSOCIATED PROTEIN DSN1 HOMOLOG"/>
    <property type="match status" value="1"/>
</dbReference>
<dbReference type="GeneID" id="31001242"/>
<dbReference type="InterPro" id="IPR013218">
    <property type="entry name" value="Dsn1/Mis13"/>
</dbReference>
<feature type="region of interest" description="Disordered" evidence="2">
    <location>
        <begin position="24"/>
        <end position="82"/>
    </location>
</feature>
<dbReference type="Proteomes" id="UP000214365">
    <property type="component" value="Unassembled WGS sequence"/>
</dbReference>
<organism evidence="3 4">
    <name type="scientific">Talaromyces atroroseus</name>
    <dbReference type="NCBI Taxonomy" id="1441469"/>
    <lineage>
        <taxon>Eukaryota</taxon>
        <taxon>Fungi</taxon>
        <taxon>Dikarya</taxon>
        <taxon>Ascomycota</taxon>
        <taxon>Pezizomycotina</taxon>
        <taxon>Eurotiomycetes</taxon>
        <taxon>Eurotiomycetidae</taxon>
        <taxon>Eurotiales</taxon>
        <taxon>Trichocomaceae</taxon>
        <taxon>Talaromyces</taxon>
        <taxon>Talaromyces sect. Trachyspermi</taxon>
    </lineage>
</organism>
<evidence type="ECO:0000256" key="2">
    <source>
        <dbReference type="SAM" id="MobiDB-lite"/>
    </source>
</evidence>
<evidence type="ECO:0000313" key="3">
    <source>
        <dbReference type="EMBL" id="OKL63588.1"/>
    </source>
</evidence>
<comment type="caution">
    <text evidence="3">The sequence shown here is derived from an EMBL/GenBank/DDBJ whole genome shotgun (WGS) entry which is preliminary data.</text>
</comment>